<feature type="compositionally biased region" description="Pro residues" evidence="1">
    <location>
        <begin position="355"/>
        <end position="364"/>
    </location>
</feature>
<evidence type="ECO:0000313" key="2">
    <source>
        <dbReference type="EMBL" id="KAF6208455.1"/>
    </source>
</evidence>
<name>A0A8S9XLI2_APOLU</name>
<dbReference type="Proteomes" id="UP000466442">
    <property type="component" value="Unassembled WGS sequence"/>
</dbReference>
<feature type="compositionally biased region" description="Basic residues" evidence="1">
    <location>
        <begin position="211"/>
        <end position="235"/>
    </location>
</feature>
<dbReference type="AlphaFoldDB" id="A0A8S9XLI2"/>
<proteinExistence type="predicted"/>
<comment type="caution">
    <text evidence="2">The sequence shown here is derived from an EMBL/GenBank/DDBJ whole genome shotgun (WGS) entry which is preliminary data.</text>
</comment>
<feature type="compositionally biased region" description="Basic residues" evidence="1">
    <location>
        <begin position="267"/>
        <end position="276"/>
    </location>
</feature>
<feature type="compositionally biased region" description="Basic and acidic residues" evidence="1">
    <location>
        <begin position="114"/>
        <end position="124"/>
    </location>
</feature>
<evidence type="ECO:0000256" key="1">
    <source>
        <dbReference type="SAM" id="MobiDB-lite"/>
    </source>
</evidence>
<feature type="compositionally biased region" description="Basic and acidic residues" evidence="1">
    <location>
        <begin position="325"/>
        <end position="342"/>
    </location>
</feature>
<dbReference type="EMBL" id="WIXP02000007">
    <property type="protein sequence ID" value="KAF6208455.1"/>
    <property type="molecule type" value="Genomic_DNA"/>
</dbReference>
<gene>
    <name evidence="2" type="ORF">GE061_016911</name>
</gene>
<sequence>MALRCSLLLLHKLFLWTLRLGSNTLISVLLLFAFLFVCVQASSTLMSTLIDTRTCLEYSVTTIKNGSSYWTEYLSESVMSSSTSHSEDNGRVEKGPTGELKKTIPNKTSATEESTSRKDDEKTTFRGPDGGAKLFTKDELKKLQIHIEIKKPKAASTPPAVPFDPNLIAPVRRPGEGRAPLFSRLPTVNEDEDNAKKEKLDIEKKKEKSEHRKSHSRSRSRSPHSSSRRSSRRYKNYISEREDFIRRRKEAYMRQREKYRRDYERPHSRHRSRSRSRSSSSRSSSNDERRSRSSSRSRSKSRTSHKSGRSRGRRRSGSRSRSRSRARDYRRRDRSGERDDSRHHRPGPSSVPGMAPYPGPPWGNRPPFRHPYMPGPPIPFYPAPMIYAAPPPFRPFPPAFRGPRIRGRRP</sequence>
<evidence type="ECO:0000313" key="3">
    <source>
        <dbReference type="Proteomes" id="UP000466442"/>
    </source>
</evidence>
<keyword evidence="3" id="KW-1185">Reference proteome</keyword>
<protein>
    <submittedName>
        <fullName evidence="2">Uncharacterized protein</fullName>
    </submittedName>
</protein>
<feature type="compositionally biased region" description="Basic and acidic residues" evidence="1">
    <location>
        <begin position="85"/>
        <end position="102"/>
    </location>
</feature>
<feature type="region of interest" description="Disordered" evidence="1">
    <location>
        <begin position="151"/>
        <end position="368"/>
    </location>
</feature>
<organism evidence="2 3">
    <name type="scientific">Apolygus lucorum</name>
    <name type="common">Small green plant bug</name>
    <name type="synonym">Lygocoris lucorum</name>
    <dbReference type="NCBI Taxonomy" id="248454"/>
    <lineage>
        <taxon>Eukaryota</taxon>
        <taxon>Metazoa</taxon>
        <taxon>Ecdysozoa</taxon>
        <taxon>Arthropoda</taxon>
        <taxon>Hexapoda</taxon>
        <taxon>Insecta</taxon>
        <taxon>Pterygota</taxon>
        <taxon>Neoptera</taxon>
        <taxon>Paraneoptera</taxon>
        <taxon>Hemiptera</taxon>
        <taxon>Heteroptera</taxon>
        <taxon>Panheteroptera</taxon>
        <taxon>Cimicomorpha</taxon>
        <taxon>Miridae</taxon>
        <taxon>Mirini</taxon>
        <taxon>Apolygus</taxon>
    </lineage>
</organism>
<accession>A0A8S9XLI2</accession>
<feature type="compositionally biased region" description="Basic and acidic residues" evidence="1">
    <location>
        <begin position="238"/>
        <end position="266"/>
    </location>
</feature>
<feature type="compositionally biased region" description="Basic and acidic residues" evidence="1">
    <location>
        <begin position="194"/>
        <end position="210"/>
    </location>
</feature>
<feature type="region of interest" description="Disordered" evidence="1">
    <location>
        <begin position="81"/>
        <end position="135"/>
    </location>
</feature>
<reference evidence="2" key="1">
    <citation type="journal article" date="2021" name="Mol. Ecol. Resour.">
        <title>Apolygus lucorum genome provides insights into omnivorousness and mesophyll feeding.</title>
        <authorList>
            <person name="Liu Y."/>
            <person name="Liu H."/>
            <person name="Wang H."/>
            <person name="Huang T."/>
            <person name="Liu B."/>
            <person name="Yang B."/>
            <person name="Yin L."/>
            <person name="Li B."/>
            <person name="Zhang Y."/>
            <person name="Zhang S."/>
            <person name="Jiang F."/>
            <person name="Zhang X."/>
            <person name="Ren Y."/>
            <person name="Wang B."/>
            <person name="Wang S."/>
            <person name="Lu Y."/>
            <person name="Wu K."/>
            <person name="Fan W."/>
            <person name="Wang G."/>
        </authorList>
    </citation>
    <scope>NUCLEOTIDE SEQUENCE</scope>
    <source>
        <strain evidence="2">12Hb</strain>
    </source>
</reference>
<feature type="compositionally biased region" description="Basic residues" evidence="1">
    <location>
        <begin position="292"/>
        <end position="324"/>
    </location>
</feature>